<dbReference type="CDD" id="cd01651">
    <property type="entry name" value="RT_G2_intron"/>
    <property type="match status" value="1"/>
</dbReference>
<dbReference type="RefSeq" id="XP_026662529.1">
    <property type="nucleotide sequence ID" value="XM_026806728.2"/>
</dbReference>
<dbReference type="RefSeq" id="XP_026662534.1">
    <property type="nucleotide sequence ID" value="XM_026806733.2"/>
</dbReference>
<dbReference type="AlphaFoldDB" id="A0A8B8J807"/>
<evidence type="ECO:0000313" key="9">
    <source>
        <dbReference type="RefSeq" id="XP_026662533.1"/>
    </source>
</evidence>
<dbReference type="Proteomes" id="UP000228380">
    <property type="component" value="Chromosome 8"/>
</dbReference>
<proteinExistence type="predicted"/>
<dbReference type="GO" id="GO:0003964">
    <property type="term" value="F:RNA-directed DNA polymerase activity"/>
    <property type="evidence" value="ECO:0007669"/>
    <property type="project" value="TreeGrafter"/>
</dbReference>
<dbReference type="GO" id="GO:0005739">
    <property type="term" value="C:mitochondrion"/>
    <property type="evidence" value="ECO:0007669"/>
    <property type="project" value="TreeGrafter"/>
</dbReference>
<dbReference type="RefSeq" id="XP_026662533.1">
    <property type="nucleotide sequence ID" value="XM_026806732.2"/>
</dbReference>
<dbReference type="PANTHER" id="PTHR33642:SF4">
    <property type="entry name" value="COX1_OXI3 INTRON 1 PROTEIN-RELATED"/>
    <property type="match status" value="1"/>
</dbReference>
<dbReference type="Pfam" id="PF01348">
    <property type="entry name" value="Intron_maturas2"/>
    <property type="match status" value="1"/>
</dbReference>
<evidence type="ECO:0000313" key="4">
    <source>
        <dbReference type="RefSeq" id="XP_017699632.1"/>
    </source>
</evidence>
<dbReference type="RefSeq" id="XP_026662531.1">
    <property type="nucleotide sequence ID" value="XM_026806730.2"/>
</dbReference>
<dbReference type="GeneID" id="103712607"/>
<evidence type="ECO:0000313" key="12">
    <source>
        <dbReference type="RefSeq" id="XP_038985382.1"/>
    </source>
</evidence>
<dbReference type="RefSeq" id="XP_026662530.1">
    <property type="nucleotide sequence ID" value="XM_026806729.2"/>
</dbReference>
<dbReference type="GO" id="GO:0090615">
    <property type="term" value="P:mitochondrial mRNA processing"/>
    <property type="evidence" value="ECO:0007669"/>
    <property type="project" value="TreeGrafter"/>
</dbReference>
<name>A0A8B8J807_PHODC</name>
<feature type="coiled-coil region" evidence="1">
    <location>
        <begin position="487"/>
        <end position="515"/>
    </location>
</feature>
<evidence type="ECO:0000313" key="6">
    <source>
        <dbReference type="RefSeq" id="XP_026662530.1"/>
    </source>
</evidence>
<sequence length="745" mass="85091">MLVALKRLLVPSTARAFTSLSPLPSPISPSDFESLVLRQYRAGKFHALLPSVVADPSVLLAACRNLFSRSHPSSSTLPLPLLPFSLPAFSATLRSGALDPLSLCSSLASSRRKGQALILPTLELKVALEALRMALAAVYESRLATFAYGGRAGIGRHTAVRYLKSTVSNPTWWFRVALRREHFGPRHVRRLAAVMEEKIDDPALIALVERLFKSEAVAIELGGVGLGRGFPQVSDLSSILINIYFDAFDREIQELRAEVHKKNPRLCDLDGENSPVIHMPIRVYAVRYLDEILVITSGSKLFTMNIKDRILKHLEGELDLKIDKLKSSIHSAVSEKMDFMGMELQAVPPSVLHPPMSEKAIRAKKKYLKRKAAKALELKNARETRRKKLGLKILNHLFKKLKRGHVFEFDFRIESEVREVFRNWAEEVVAEYFKSREDCWNWHRMLTTGDFLSLKRVRDQLPPELLDSYDEFQEKVDKYLNPVGISKVLEEEERQEEEEEERRYARRTVEDLTELKMRVNAPIQLVRRAVKLAGFTNSMGRPRPIKLLICLEDAGIIKWYAGVGRRWLEYFCCCRNFRMVKTVVNYHLRFSCFLTLAEKHESTKRQAIRHYTKDLKVIDDNGVEEVYFPTEREIKMMGDKNLSDPKPVDGTLSMILARLAVNEPACSCLAHFCDRKDTVLYRIRLLQNRLNVDPLNENRWVPGMGAIHESLNKKVLSLCPQHASDLFMGRIALQDIDCTSFVNVE</sequence>
<dbReference type="PANTHER" id="PTHR33642">
    <property type="entry name" value="COX1/OXI3 INTRON 1 PROTEIN-RELATED"/>
    <property type="match status" value="1"/>
</dbReference>
<dbReference type="GO" id="GO:0006315">
    <property type="term" value="P:homing of group II introns"/>
    <property type="evidence" value="ECO:0007669"/>
    <property type="project" value="TreeGrafter"/>
</dbReference>
<dbReference type="InterPro" id="IPR024937">
    <property type="entry name" value="Domain_X"/>
</dbReference>
<feature type="domain" description="Reverse transcriptase" evidence="2">
    <location>
        <begin position="1"/>
        <end position="344"/>
    </location>
</feature>
<dbReference type="RefSeq" id="XP_038985381.1">
    <property type="nucleotide sequence ID" value="XM_039129453.1"/>
</dbReference>
<gene>
    <name evidence="4 5 6 7 8 9 10 11 12" type="primary">LOC103712607</name>
</gene>
<evidence type="ECO:0000313" key="10">
    <source>
        <dbReference type="RefSeq" id="XP_026662534.1"/>
    </source>
</evidence>
<evidence type="ECO:0000313" key="11">
    <source>
        <dbReference type="RefSeq" id="XP_038985381.1"/>
    </source>
</evidence>
<dbReference type="InterPro" id="IPR000477">
    <property type="entry name" value="RT_dom"/>
</dbReference>
<protein>
    <submittedName>
        <fullName evidence="4 5">Nuclear intron maturase 3, mitochondrial</fullName>
    </submittedName>
</protein>
<accession>A0A8B8J807</accession>
<evidence type="ECO:0000313" key="7">
    <source>
        <dbReference type="RefSeq" id="XP_026662531.1"/>
    </source>
</evidence>
<dbReference type="RefSeq" id="XP_026662532.1">
    <property type="nucleotide sequence ID" value="XM_026806731.2"/>
</dbReference>
<dbReference type="KEGG" id="pda:103712607"/>
<dbReference type="PROSITE" id="PS50878">
    <property type="entry name" value="RT_POL"/>
    <property type="match status" value="1"/>
</dbReference>
<evidence type="ECO:0000313" key="5">
    <source>
        <dbReference type="RefSeq" id="XP_026662529.1"/>
    </source>
</evidence>
<reference evidence="4 5" key="2">
    <citation type="submission" date="2025-04" db="UniProtKB">
        <authorList>
            <consortium name="RefSeq"/>
        </authorList>
    </citation>
    <scope>IDENTIFICATION</scope>
    <source>
        <tissue evidence="4 5">Young leaves</tissue>
    </source>
</reference>
<evidence type="ECO:0000256" key="1">
    <source>
        <dbReference type="SAM" id="Coils"/>
    </source>
</evidence>
<dbReference type="OrthoDB" id="658143at2759"/>
<keyword evidence="3" id="KW-1185">Reference proteome</keyword>
<dbReference type="RefSeq" id="XP_017699632.1">
    <property type="nucleotide sequence ID" value="XM_017844143.3"/>
</dbReference>
<evidence type="ECO:0000313" key="3">
    <source>
        <dbReference type="Proteomes" id="UP000228380"/>
    </source>
</evidence>
<evidence type="ECO:0000259" key="2">
    <source>
        <dbReference type="PROSITE" id="PS50878"/>
    </source>
</evidence>
<reference evidence="3" key="1">
    <citation type="journal article" date="2019" name="Nat. Commun.">
        <title>Genome-wide association mapping of date palm fruit traits.</title>
        <authorList>
            <person name="Hazzouri K.M."/>
            <person name="Gros-Balthazard M."/>
            <person name="Flowers J.M."/>
            <person name="Copetti D."/>
            <person name="Lemansour A."/>
            <person name="Lebrun M."/>
            <person name="Masmoudi K."/>
            <person name="Ferrand S."/>
            <person name="Dhar M.I."/>
            <person name="Fresquez Z.A."/>
            <person name="Rosas U."/>
            <person name="Zhang J."/>
            <person name="Talag J."/>
            <person name="Lee S."/>
            <person name="Kudrna D."/>
            <person name="Powell R.F."/>
            <person name="Leitch I.J."/>
            <person name="Krueger R.R."/>
            <person name="Wing R.A."/>
            <person name="Amiri K.M.A."/>
            <person name="Purugganan M.D."/>
        </authorList>
    </citation>
    <scope>NUCLEOTIDE SEQUENCE [LARGE SCALE GENOMIC DNA]</scope>
    <source>
        <strain evidence="3">cv. Khalas</strain>
    </source>
</reference>
<organism evidence="3 6">
    <name type="scientific">Phoenix dactylifera</name>
    <name type="common">Date palm</name>
    <dbReference type="NCBI Taxonomy" id="42345"/>
    <lineage>
        <taxon>Eukaryota</taxon>
        <taxon>Viridiplantae</taxon>
        <taxon>Streptophyta</taxon>
        <taxon>Embryophyta</taxon>
        <taxon>Tracheophyta</taxon>
        <taxon>Spermatophyta</taxon>
        <taxon>Magnoliopsida</taxon>
        <taxon>Liliopsida</taxon>
        <taxon>Arecaceae</taxon>
        <taxon>Coryphoideae</taxon>
        <taxon>Phoeniceae</taxon>
        <taxon>Phoenix</taxon>
    </lineage>
</organism>
<keyword evidence="1" id="KW-0175">Coiled coil</keyword>
<evidence type="ECO:0000313" key="8">
    <source>
        <dbReference type="RefSeq" id="XP_026662532.1"/>
    </source>
</evidence>
<dbReference type="RefSeq" id="XP_038985382.1">
    <property type="nucleotide sequence ID" value="XM_039129454.1"/>
</dbReference>